<dbReference type="EMBL" id="QFQP01000004">
    <property type="protein sequence ID" value="PZR16085.1"/>
    <property type="molecule type" value="Genomic_DNA"/>
</dbReference>
<reference evidence="2 3" key="1">
    <citation type="submission" date="2017-08" db="EMBL/GenBank/DDBJ databases">
        <title>Infants hospitalized years apart are colonized by the same room-sourced microbial strains.</title>
        <authorList>
            <person name="Brooks B."/>
            <person name="Olm M.R."/>
            <person name="Firek B.A."/>
            <person name="Baker R."/>
            <person name="Thomas B.C."/>
            <person name="Morowitz M.J."/>
            <person name="Banfield J.F."/>
        </authorList>
    </citation>
    <scope>NUCLEOTIDE SEQUENCE [LARGE SCALE GENOMIC DNA]</scope>
    <source>
        <strain evidence="2">S2_003_000_R2_14</strain>
    </source>
</reference>
<dbReference type="AlphaFoldDB" id="A0A2W5TXJ9"/>
<evidence type="ECO:0008006" key="4">
    <source>
        <dbReference type="Google" id="ProtNLM"/>
    </source>
</evidence>
<comment type="caution">
    <text evidence="2">The sequence shown here is derived from an EMBL/GenBank/DDBJ whole genome shotgun (WGS) entry which is preliminary data.</text>
</comment>
<protein>
    <recommendedName>
        <fullName evidence="4">Outer membrane protein beta-barrel domain-containing protein</fullName>
    </recommendedName>
</protein>
<dbReference type="Proteomes" id="UP000249061">
    <property type="component" value="Unassembled WGS sequence"/>
</dbReference>
<evidence type="ECO:0000313" key="2">
    <source>
        <dbReference type="EMBL" id="PZR16085.1"/>
    </source>
</evidence>
<evidence type="ECO:0000313" key="3">
    <source>
        <dbReference type="Proteomes" id="UP000249061"/>
    </source>
</evidence>
<sequence>MKRVVVTLVMLLASTSFAGGIDGWGRISVGGGLRWIPNWWFVDRAAMAGTPVINHVPLGGHGNASFGFGVSSWLEVTVDVFAGYEAFALQGLDGKRMEYGSFAGAAMLGGRLVAKDIFGKGFSPWASVQGGGLLSSLNGPNIEIFERLMPSFAVGGGFDVRFNERYGLSLDARYLYGRSYVPPISGINVGGLWVSLSVVFFFPPDAKRDLAVPGF</sequence>
<feature type="signal peptide" evidence="1">
    <location>
        <begin position="1"/>
        <end position="18"/>
    </location>
</feature>
<keyword evidence="1" id="KW-0732">Signal</keyword>
<gene>
    <name evidence="2" type="ORF">DI536_07265</name>
</gene>
<proteinExistence type="predicted"/>
<organism evidence="2 3">
    <name type="scientific">Archangium gephyra</name>
    <dbReference type="NCBI Taxonomy" id="48"/>
    <lineage>
        <taxon>Bacteria</taxon>
        <taxon>Pseudomonadati</taxon>
        <taxon>Myxococcota</taxon>
        <taxon>Myxococcia</taxon>
        <taxon>Myxococcales</taxon>
        <taxon>Cystobacterineae</taxon>
        <taxon>Archangiaceae</taxon>
        <taxon>Archangium</taxon>
    </lineage>
</organism>
<name>A0A2W5TXJ9_9BACT</name>
<feature type="chain" id="PRO_5016111301" description="Outer membrane protein beta-barrel domain-containing protein" evidence="1">
    <location>
        <begin position="19"/>
        <end position="215"/>
    </location>
</feature>
<evidence type="ECO:0000256" key="1">
    <source>
        <dbReference type="SAM" id="SignalP"/>
    </source>
</evidence>
<accession>A0A2W5TXJ9</accession>